<dbReference type="AlphaFoldDB" id="A0A8B8C1I7"/>
<sequence length="617" mass="70536">MQVAPGTRENIIREGTCRLGIYKPCEVRSLYECSTKTPENKQLFEDHPRKTWHGKEREVPRILPHVYYKEKQFSETNRECLYKSKCFEHFHYILDLIRDCALRVRSITPSLVEETYLHSDVMVKIKYTGEVSDDNIKLVTSRKEKKNINKDQTIWEVSPIVCFQSEHSLKSEILFYSNKEAKHKILVKSNNAGGETLSIDNVIIVEKDQVQAALTSCLEEPLRYLLDKWWKGIKRMHQTKQTHHVISEIESIRKQMLFEDTKEFIESDDPSSTSTNIVPGTIKEYLFSKVDVTSFGLWQDFVFKVFVKKGTDKDKLHDEIKAIDKIFFETYELQIENFKIEGELAMMQGDLLLPNPLFNENKVFGGTLGGFVTKPNDIESKYALTCAHLFRGESQAAYVSANPQPRQVGQCVFKIEERDFAAIEIDESVSKECDIIFRRDDQKKTNAHVYDGDNAKLGVLHKRGAKTGLTKGYICSEEFYVKKLTDENNRESLFFVRGTGKHFSDKGDSGSLVFSRPREVKQNYVNVVGMVFGSGVIVHDNDDEISNEPKCGTDKLTVLGESNLDSLPSSSIVNENISTCYRIHPALDILKKKKRVPVKFKDDLSSSSSSSSSEDDL</sequence>
<dbReference type="KEGG" id="cvn:111115168"/>
<evidence type="ECO:0000313" key="2">
    <source>
        <dbReference type="RefSeq" id="XP_022309518.1"/>
    </source>
</evidence>
<gene>
    <name evidence="2 3" type="primary">LOC111115168</name>
</gene>
<dbReference type="RefSeq" id="XP_022309519.1">
    <property type="nucleotide sequence ID" value="XM_022453811.1"/>
</dbReference>
<dbReference type="OrthoDB" id="6159959at2759"/>
<dbReference type="RefSeq" id="XP_022309518.1">
    <property type="nucleotide sequence ID" value="XM_022453810.1"/>
</dbReference>
<organism evidence="1 2">
    <name type="scientific">Crassostrea virginica</name>
    <name type="common">Eastern oyster</name>
    <dbReference type="NCBI Taxonomy" id="6565"/>
    <lineage>
        <taxon>Eukaryota</taxon>
        <taxon>Metazoa</taxon>
        <taxon>Spiralia</taxon>
        <taxon>Lophotrochozoa</taxon>
        <taxon>Mollusca</taxon>
        <taxon>Bivalvia</taxon>
        <taxon>Autobranchia</taxon>
        <taxon>Pteriomorphia</taxon>
        <taxon>Ostreida</taxon>
        <taxon>Ostreoidea</taxon>
        <taxon>Ostreidae</taxon>
        <taxon>Crassostrea</taxon>
    </lineage>
</organism>
<reference evidence="2 3" key="1">
    <citation type="submission" date="2025-04" db="UniProtKB">
        <authorList>
            <consortium name="RefSeq"/>
        </authorList>
    </citation>
    <scope>IDENTIFICATION</scope>
    <source>
        <tissue evidence="2 3">Whole sample</tissue>
    </source>
</reference>
<dbReference type="GeneID" id="111115168"/>
<dbReference type="Proteomes" id="UP000694844">
    <property type="component" value="Chromosome 9"/>
</dbReference>
<evidence type="ECO:0000313" key="1">
    <source>
        <dbReference type="Proteomes" id="UP000694844"/>
    </source>
</evidence>
<proteinExistence type="predicted"/>
<name>A0A8B8C1I7_CRAVI</name>
<evidence type="ECO:0000313" key="3">
    <source>
        <dbReference type="RefSeq" id="XP_022309519.1"/>
    </source>
</evidence>
<keyword evidence="1" id="KW-1185">Reference proteome</keyword>
<protein>
    <submittedName>
        <fullName evidence="2 3">Uncharacterized protein LOC111115168</fullName>
    </submittedName>
</protein>
<accession>A0A8B8C1I7</accession>